<sequence length="232" mass="26207">VEPYTPGGEPPEGAPEWIWEIDHPYLHGLFAPVTTEVTADDLMVEHGEIPEDLYGMYVVNGPSQRFKPQTKYHYYDGDGMLNAIRFKDGKASYTSKWVRTSEFQEEERAGRNIWPGLCGPFNPELPHSPIKDNSNTDIIFYARRLLSLWYLAGTLYRIDPIFLETLGSETFNGALDHDLSAHSKVDPRSGELLFFNYQDQAPYMSYGVADGTGKMLSDIAIDIPGPRSPHDM</sequence>
<dbReference type="InterPro" id="IPR004294">
    <property type="entry name" value="Carotenoid_Oase"/>
</dbReference>
<evidence type="ECO:0000256" key="2">
    <source>
        <dbReference type="ARBA" id="ARBA00006787"/>
    </source>
</evidence>
<evidence type="ECO:0008006" key="7">
    <source>
        <dbReference type="Google" id="ProtNLM"/>
    </source>
</evidence>
<dbReference type="GO" id="GO:0046872">
    <property type="term" value="F:metal ion binding"/>
    <property type="evidence" value="ECO:0007669"/>
    <property type="project" value="UniProtKB-KW"/>
</dbReference>
<evidence type="ECO:0000313" key="6">
    <source>
        <dbReference type="EMBL" id="SVE03652.1"/>
    </source>
</evidence>
<dbReference type="GO" id="GO:0016121">
    <property type="term" value="P:carotene catabolic process"/>
    <property type="evidence" value="ECO:0007669"/>
    <property type="project" value="TreeGrafter"/>
</dbReference>
<evidence type="ECO:0000256" key="1">
    <source>
        <dbReference type="ARBA" id="ARBA00001954"/>
    </source>
</evidence>
<evidence type="ECO:0000256" key="3">
    <source>
        <dbReference type="ARBA" id="ARBA00022723"/>
    </source>
</evidence>
<evidence type="ECO:0000256" key="4">
    <source>
        <dbReference type="ARBA" id="ARBA00023002"/>
    </source>
</evidence>
<keyword evidence="5" id="KW-0408">Iron</keyword>
<keyword evidence="3" id="KW-0479">Metal-binding</keyword>
<comment type="cofactor">
    <cofactor evidence="1">
        <name>Fe(2+)</name>
        <dbReference type="ChEBI" id="CHEBI:29033"/>
    </cofactor>
</comment>
<comment type="similarity">
    <text evidence="2">Belongs to the carotenoid oxygenase family.</text>
</comment>
<dbReference type="EMBL" id="UINC01189802">
    <property type="protein sequence ID" value="SVE03652.1"/>
    <property type="molecule type" value="Genomic_DNA"/>
</dbReference>
<dbReference type="Pfam" id="PF03055">
    <property type="entry name" value="RPE65"/>
    <property type="match status" value="1"/>
</dbReference>
<organism evidence="6">
    <name type="scientific">marine metagenome</name>
    <dbReference type="NCBI Taxonomy" id="408172"/>
    <lineage>
        <taxon>unclassified sequences</taxon>
        <taxon>metagenomes</taxon>
        <taxon>ecological metagenomes</taxon>
    </lineage>
</organism>
<dbReference type="AlphaFoldDB" id="A0A383A785"/>
<dbReference type="PANTHER" id="PTHR10543">
    <property type="entry name" value="BETA-CAROTENE DIOXYGENASE"/>
    <property type="match status" value="1"/>
</dbReference>
<name>A0A383A785_9ZZZZ</name>
<dbReference type="PANTHER" id="PTHR10543:SF89">
    <property type="entry name" value="CAROTENOID 9,10(9',10')-CLEAVAGE DIOXYGENASE 1"/>
    <property type="match status" value="1"/>
</dbReference>
<gene>
    <name evidence="6" type="ORF">METZ01_LOCUS456506</name>
</gene>
<evidence type="ECO:0000256" key="5">
    <source>
        <dbReference type="ARBA" id="ARBA00023004"/>
    </source>
</evidence>
<feature type="non-terminal residue" evidence="6">
    <location>
        <position position="232"/>
    </location>
</feature>
<reference evidence="6" key="1">
    <citation type="submission" date="2018-05" db="EMBL/GenBank/DDBJ databases">
        <authorList>
            <person name="Lanie J.A."/>
            <person name="Ng W.-L."/>
            <person name="Kazmierczak K.M."/>
            <person name="Andrzejewski T.M."/>
            <person name="Davidsen T.M."/>
            <person name="Wayne K.J."/>
            <person name="Tettelin H."/>
            <person name="Glass J.I."/>
            <person name="Rusch D."/>
            <person name="Podicherti R."/>
            <person name="Tsui H.-C.T."/>
            <person name="Winkler M.E."/>
        </authorList>
    </citation>
    <scope>NUCLEOTIDE SEQUENCE</scope>
</reference>
<accession>A0A383A785</accession>
<dbReference type="GO" id="GO:0010436">
    <property type="term" value="F:carotenoid dioxygenase activity"/>
    <property type="evidence" value="ECO:0007669"/>
    <property type="project" value="TreeGrafter"/>
</dbReference>
<protein>
    <recommendedName>
        <fullName evidence="7">Dioxygenase</fullName>
    </recommendedName>
</protein>
<proteinExistence type="inferred from homology"/>
<keyword evidence="4" id="KW-0560">Oxidoreductase</keyword>
<feature type="non-terminal residue" evidence="6">
    <location>
        <position position="1"/>
    </location>
</feature>